<dbReference type="GO" id="GO:0005975">
    <property type="term" value="P:carbohydrate metabolic process"/>
    <property type="evidence" value="ECO:0007669"/>
    <property type="project" value="InterPro"/>
</dbReference>
<dbReference type="SUPFAM" id="SSF55957">
    <property type="entry name" value="Phosphoglucomutase, C-terminal domain"/>
    <property type="match status" value="1"/>
</dbReference>
<dbReference type="GO" id="GO:0008966">
    <property type="term" value="F:phosphoglucosamine mutase activity"/>
    <property type="evidence" value="ECO:0007669"/>
    <property type="project" value="TreeGrafter"/>
</dbReference>
<organism evidence="11 12">
    <name type="scientific">Pelagicoccus mobilis</name>
    <dbReference type="NCBI Taxonomy" id="415221"/>
    <lineage>
        <taxon>Bacteria</taxon>
        <taxon>Pseudomonadati</taxon>
        <taxon>Verrucomicrobiota</taxon>
        <taxon>Opitutia</taxon>
        <taxon>Puniceicoccales</taxon>
        <taxon>Pelagicoccaceae</taxon>
        <taxon>Pelagicoccus</taxon>
    </lineage>
</organism>
<comment type="caution">
    <text evidence="11">The sequence shown here is derived from an EMBL/GenBank/DDBJ whole genome shotgun (WGS) entry which is preliminary data.</text>
</comment>
<evidence type="ECO:0000259" key="7">
    <source>
        <dbReference type="Pfam" id="PF00408"/>
    </source>
</evidence>
<protein>
    <recommendedName>
        <fullName evidence="13">Phosphoglucosamine mutase</fullName>
    </recommendedName>
</protein>
<dbReference type="Pfam" id="PF02879">
    <property type="entry name" value="PGM_PMM_II"/>
    <property type="match status" value="1"/>
</dbReference>
<dbReference type="EMBL" id="JAENIL010000033">
    <property type="protein sequence ID" value="MBK1878648.1"/>
    <property type="molecule type" value="Genomic_DNA"/>
</dbReference>
<gene>
    <name evidence="11" type="ORF">JIN87_17340</name>
</gene>
<evidence type="ECO:0000259" key="10">
    <source>
        <dbReference type="Pfam" id="PF02880"/>
    </source>
</evidence>
<keyword evidence="6" id="KW-0413">Isomerase</keyword>
<dbReference type="GO" id="GO:0005829">
    <property type="term" value="C:cytosol"/>
    <property type="evidence" value="ECO:0007669"/>
    <property type="project" value="TreeGrafter"/>
</dbReference>
<dbReference type="Gene3D" id="3.40.120.10">
    <property type="entry name" value="Alpha-D-Glucose-1,6-Bisphosphate, subunit A, domain 3"/>
    <property type="match status" value="3"/>
</dbReference>
<dbReference type="SUPFAM" id="SSF53738">
    <property type="entry name" value="Phosphoglucomutase, first 3 domains"/>
    <property type="match status" value="3"/>
</dbReference>
<dbReference type="InterPro" id="IPR005843">
    <property type="entry name" value="A-D-PHexomutase_C"/>
</dbReference>
<feature type="domain" description="Alpha-D-phosphohexomutase alpha/beta/alpha" evidence="9">
    <location>
        <begin position="160"/>
        <end position="256"/>
    </location>
</feature>
<dbReference type="AlphaFoldDB" id="A0A934VSG6"/>
<proteinExistence type="inferred from homology"/>
<comment type="similarity">
    <text evidence="2">Belongs to the phosphohexose mutase family.</text>
</comment>
<dbReference type="GO" id="GO:0006048">
    <property type="term" value="P:UDP-N-acetylglucosamine biosynthetic process"/>
    <property type="evidence" value="ECO:0007669"/>
    <property type="project" value="TreeGrafter"/>
</dbReference>
<dbReference type="Proteomes" id="UP000617628">
    <property type="component" value="Unassembled WGS sequence"/>
</dbReference>
<dbReference type="RefSeq" id="WP_200356860.1">
    <property type="nucleotide sequence ID" value="NZ_JAENIL010000033.1"/>
</dbReference>
<dbReference type="InterPro" id="IPR005845">
    <property type="entry name" value="A-D-PHexomutase_a/b/a-II"/>
</dbReference>
<feature type="domain" description="Alpha-D-phosphohexomutase alpha/beta/alpha" evidence="10">
    <location>
        <begin position="260"/>
        <end position="357"/>
    </location>
</feature>
<dbReference type="Pfam" id="PF02878">
    <property type="entry name" value="PGM_PMM_I"/>
    <property type="match status" value="1"/>
</dbReference>
<evidence type="ECO:0008006" key="13">
    <source>
        <dbReference type="Google" id="ProtNLM"/>
    </source>
</evidence>
<dbReference type="GO" id="GO:0046872">
    <property type="term" value="F:metal ion binding"/>
    <property type="evidence" value="ECO:0007669"/>
    <property type="project" value="UniProtKB-KW"/>
</dbReference>
<keyword evidence="12" id="KW-1185">Reference proteome</keyword>
<dbReference type="InterPro" id="IPR005841">
    <property type="entry name" value="Alpha-D-phosphohexomutase_SF"/>
</dbReference>
<keyword evidence="3" id="KW-0597">Phosphoprotein</keyword>
<dbReference type="InterPro" id="IPR050060">
    <property type="entry name" value="Phosphoglucosamine_mutase"/>
</dbReference>
<feature type="domain" description="Alpha-D-phosphohexomutase alpha/beta/alpha" evidence="8">
    <location>
        <begin position="5"/>
        <end position="135"/>
    </location>
</feature>
<dbReference type="PANTHER" id="PTHR42946">
    <property type="entry name" value="PHOSPHOHEXOSE MUTASE"/>
    <property type="match status" value="1"/>
</dbReference>
<dbReference type="InterPro" id="IPR005844">
    <property type="entry name" value="A-D-PHexomutase_a/b/a-I"/>
</dbReference>
<dbReference type="InterPro" id="IPR016055">
    <property type="entry name" value="A-D-PHexomutase_a/b/a-I/II/III"/>
</dbReference>
<dbReference type="InterPro" id="IPR005846">
    <property type="entry name" value="A-D-PHexomutase_a/b/a-III"/>
</dbReference>
<evidence type="ECO:0000256" key="1">
    <source>
        <dbReference type="ARBA" id="ARBA00001946"/>
    </source>
</evidence>
<comment type="cofactor">
    <cofactor evidence="1">
        <name>Mg(2+)</name>
        <dbReference type="ChEBI" id="CHEBI:18420"/>
    </cofactor>
</comment>
<evidence type="ECO:0000256" key="2">
    <source>
        <dbReference type="ARBA" id="ARBA00010231"/>
    </source>
</evidence>
<evidence type="ECO:0000259" key="8">
    <source>
        <dbReference type="Pfam" id="PF02878"/>
    </source>
</evidence>
<accession>A0A934VSG6</accession>
<evidence type="ECO:0000259" key="9">
    <source>
        <dbReference type="Pfam" id="PF02879"/>
    </source>
</evidence>
<dbReference type="PRINTS" id="PR00509">
    <property type="entry name" value="PGMPMM"/>
</dbReference>
<evidence type="ECO:0000313" key="11">
    <source>
        <dbReference type="EMBL" id="MBK1878648.1"/>
    </source>
</evidence>
<keyword evidence="4" id="KW-0479">Metal-binding</keyword>
<feature type="domain" description="Alpha-D-phosphohexomutase C-terminal" evidence="7">
    <location>
        <begin position="374"/>
        <end position="429"/>
    </location>
</feature>
<evidence type="ECO:0000256" key="5">
    <source>
        <dbReference type="ARBA" id="ARBA00022842"/>
    </source>
</evidence>
<dbReference type="Pfam" id="PF02880">
    <property type="entry name" value="PGM_PMM_III"/>
    <property type="match status" value="1"/>
</dbReference>
<reference evidence="11" key="1">
    <citation type="submission" date="2021-01" db="EMBL/GenBank/DDBJ databases">
        <title>Modified the classification status of verrucomicrobia.</title>
        <authorList>
            <person name="Feng X."/>
        </authorList>
    </citation>
    <scope>NUCLEOTIDE SEQUENCE</scope>
    <source>
        <strain evidence="11">KCTC 13126</strain>
    </source>
</reference>
<evidence type="ECO:0000256" key="3">
    <source>
        <dbReference type="ARBA" id="ARBA00022553"/>
    </source>
</evidence>
<evidence type="ECO:0000256" key="4">
    <source>
        <dbReference type="ARBA" id="ARBA00022723"/>
    </source>
</evidence>
<dbReference type="GO" id="GO:0009252">
    <property type="term" value="P:peptidoglycan biosynthetic process"/>
    <property type="evidence" value="ECO:0007669"/>
    <property type="project" value="TreeGrafter"/>
</dbReference>
<dbReference type="FunFam" id="3.40.120.10:FF:000002">
    <property type="entry name" value="Phosphoglucosamine mutase"/>
    <property type="match status" value="1"/>
</dbReference>
<keyword evidence="5" id="KW-0460">Magnesium</keyword>
<dbReference type="PANTHER" id="PTHR42946:SF1">
    <property type="entry name" value="PHOSPHOGLUCOMUTASE (ALPHA-D-GLUCOSE-1,6-BISPHOSPHATE-DEPENDENT)"/>
    <property type="match status" value="1"/>
</dbReference>
<dbReference type="Pfam" id="PF00408">
    <property type="entry name" value="PGM_PMM_IV"/>
    <property type="match status" value="1"/>
</dbReference>
<dbReference type="GO" id="GO:0004615">
    <property type="term" value="F:phosphomannomutase activity"/>
    <property type="evidence" value="ECO:0007669"/>
    <property type="project" value="TreeGrafter"/>
</dbReference>
<dbReference type="Gene3D" id="3.30.310.50">
    <property type="entry name" value="Alpha-D-phosphohexomutase, C-terminal domain"/>
    <property type="match status" value="1"/>
</dbReference>
<evidence type="ECO:0000313" key="12">
    <source>
        <dbReference type="Proteomes" id="UP000617628"/>
    </source>
</evidence>
<sequence length="446" mass="46869">MSLKFFGTDGIRGLYGGETLNDEIAFRAGKAAVRAARELQNVVAPKVVVGRDTRESGEKLLQAFAKGVSLEGGTVVDLGVAPTPCVAFAARQSDAALACSITASHNPACDNGIKFFEGTGVKPSEALEQALDDFVGEATLDGMADAGSVRLEEGTALRQQYSDAVASHFPAGMLEGKRVALDCANGAMFEIAPKVFKALGAHITVVGDAPDGSNINANVGSEHPESMAAMYTDAEYDLGFAFDGDGDRLVVFDKSGEPIDGEAVLAILAIAAKNAGTLHEDTLVTTVQSNLGLDAALRERGIKVERTDVGDKHIARLMLKEGYTLGGEESGHLVYGDFAVTGDGLVSALAVSEIEVRGGVENVYSAYPKSSKALRVADKPPFESCPEITACINRLTEELGEEGRLLVRYSGTEPKIRLLVEARTATVVAASMEVLQTAVEKDLDLV</sequence>
<name>A0A934VSG6_9BACT</name>
<dbReference type="InterPro" id="IPR036900">
    <property type="entry name" value="A-D-PHexomutase_C_sf"/>
</dbReference>
<evidence type="ECO:0000256" key="6">
    <source>
        <dbReference type="ARBA" id="ARBA00023235"/>
    </source>
</evidence>